<protein>
    <submittedName>
        <fullName evidence="1">Uncharacterized protein</fullName>
    </submittedName>
</protein>
<gene>
    <name evidence="1" type="ORF">IGS68_13620</name>
</gene>
<accession>A0ABX7BCP7</accession>
<keyword evidence="2" id="KW-1185">Reference proteome</keyword>
<sequence length="105" mass="11950">MIKIEITLSTAKLNADRHPDDQLDPLDYAQKLAVHLQPRLEHLVVKTTAFGRDHNIDIVLPEKAANHLDMTDILARRIAEAVRTFHATAPDHVLRLPKRRFFSVG</sequence>
<organism evidence="1 2">
    <name type="scientific">Skermanella cutis</name>
    <dbReference type="NCBI Taxonomy" id="2775420"/>
    <lineage>
        <taxon>Bacteria</taxon>
        <taxon>Pseudomonadati</taxon>
        <taxon>Pseudomonadota</taxon>
        <taxon>Alphaproteobacteria</taxon>
        <taxon>Rhodospirillales</taxon>
        <taxon>Azospirillaceae</taxon>
        <taxon>Skermanella</taxon>
    </lineage>
</organism>
<dbReference type="RefSeq" id="WP_201080811.1">
    <property type="nucleotide sequence ID" value="NZ_CP067420.1"/>
</dbReference>
<evidence type="ECO:0000313" key="1">
    <source>
        <dbReference type="EMBL" id="QQP92169.1"/>
    </source>
</evidence>
<dbReference type="Proteomes" id="UP000595197">
    <property type="component" value="Chromosome"/>
</dbReference>
<proteinExistence type="predicted"/>
<evidence type="ECO:0000313" key="2">
    <source>
        <dbReference type="Proteomes" id="UP000595197"/>
    </source>
</evidence>
<name>A0ABX7BCP7_9PROT</name>
<reference evidence="1" key="1">
    <citation type="submission" date="2021-02" db="EMBL/GenBank/DDBJ databases">
        <title>Skermanella TT6 skin isolate.</title>
        <authorList>
            <person name="Lee K."/>
            <person name="Ganzorig M."/>
        </authorList>
    </citation>
    <scope>NUCLEOTIDE SEQUENCE</scope>
    <source>
        <strain evidence="1">TT6</strain>
    </source>
</reference>
<dbReference type="EMBL" id="CP067420">
    <property type="protein sequence ID" value="QQP92169.1"/>
    <property type="molecule type" value="Genomic_DNA"/>
</dbReference>